<evidence type="ECO:0000313" key="3">
    <source>
        <dbReference type="Proteomes" id="UP001500620"/>
    </source>
</evidence>
<dbReference type="EMBL" id="BAABAT010000040">
    <property type="protein sequence ID" value="GAA4260349.1"/>
    <property type="molecule type" value="Genomic_DNA"/>
</dbReference>
<accession>A0ABP8DNJ5</accession>
<protein>
    <submittedName>
        <fullName evidence="2">Uncharacterized protein</fullName>
    </submittedName>
</protein>
<keyword evidence="3" id="KW-1185">Reference proteome</keyword>
<sequence length="172" mass="19212">MPGFDRAGRPAAGLVTADETLIQGLHDTARFAEAWGLVGVDMPEQHLRVNWRMALGFWYRLPQVAGAVRHIGAESGSDRVEAGYEGRPYLVFEQVAAERMRMTFKSPLYKTGNPYVPLDRLGVPLDALLLYLRHLPPDDLHPPGPRRTLPRGDGAADRSTTARRTQLRRRCA</sequence>
<gene>
    <name evidence="2" type="ORF">GCM10022255_088640</name>
</gene>
<name>A0ABP8DNJ5_9ACTN</name>
<comment type="caution">
    <text evidence="2">The sequence shown here is derived from an EMBL/GenBank/DDBJ whole genome shotgun (WGS) entry which is preliminary data.</text>
</comment>
<feature type="region of interest" description="Disordered" evidence="1">
    <location>
        <begin position="139"/>
        <end position="172"/>
    </location>
</feature>
<reference evidence="3" key="1">
    <citation type="journal article" date="2019" name="Int. J. Syst. Evol. Microbiol.">
        <title>The Global Catalogue of Microorganisms (GCM) 10K type strain sequencing project: providing services to taxonomists for standard genome sequencing and annotation.</title>
        <authorList>
            <consortium name="The Broad Institute Genomics Platform"/>
            <consortium name="The Broad Institute Genome Sequencing Center for Infectious Disease"/>
            <person name="Wu L."/>
            <person name="Ma J."/>
        </authorList>
    </citation>
    <scope>NUCLEOTIDE SEQUENCE [LARGE SCALE GENOMIC DNA]</scope>
    <source>
        <strain evidence="3">JCM 17441</strain>
    </source>
</reference>
<evidence type="ECO:0000313" key="2">
    <source>
        <dbReference type="EMBL" id="GAA4260349.1"/>
    </source>
</evidence>
<dbReference type="Proteomes" id="UP001500620">
    <property type="component" value="Unassembled WGS sequence"/>
</dbReference>
<organism evidence="2 3">
    <name type="scientific">Dactylosporangium darangshiense</name>
    <dbReference type="NCBI Taxonomy" id="579108"/>
    <lineage>
        <taxon>Bacteria</taxon>
        <taxon>Bacillati</taxon>
        <taxon>Actinomycetota</taxon>
        <taxon>Actinomycetes</taxon>
        <taxon>Micromonosporales</taxon>
        <taxon>Micromonosporaceae</taxon>
        <taxon>Dactylosporangium</taxon>
    </lineage>
</organism>
<proteinExistence type="predicted"/>
<evidence type="ECO:0000256" key="1">
    <source>
        <dbReference type="SAM" id="MobiDB-lite"/>
    </source>
</evidence>